<dbReference type="Pfam" id="PF02321">
    <property type="entry name" value="OEP"/>
    <property type="match status" value="2"/>
</dbReference>
<comment type="subcellular location">
    <subcellularLocation>
        <location evidence="1">Cell outer membrane</location>
    </subcellularLocation>
</comment>
<evidence type="ECO:0000313" key="9">
    <source>
        <dbReference type="EMBL" id="MFC7706207.1"/>
    </source>
</evidence>
<reference evidence="10" key="1">
    <citation type="journal article" date="2019" name="Int. J. Syst. Evol. Microbiol.">
        <title>The Global Catalogue of Microorganisms (GCM) 10K type strain sequencing project: providing services to taxonomists for standard genome sequencing and annotation.</title>
        <authorList>
            <consortium name="The Broad Institute Genomics Platform"/>
            <consortium name="The Broad Institute Genome Sequencing Center for Infectious Disease"/>
            <person name="Wu L."/>
            <person name="Ma J."/>
        </authorList>
    </citation>
    <scope>NUCLEOTIDE SEQUENCE [LARGE SCALE GENOMIC DNA]</scope>
    <source>
        <strain evidence="10">CGMCC 1.12750</strain>
    </source>
</reference>
<evidence type="ECO:0000256" key="1">
    <source>
        <dbReference type="ARBA" id="ARBA00004442"/>
    </source>
</evidence>
<dbReference type="RefSeq" id="WP_377406751.1">
    <property type="nucleotide sequence ID" value="NZ_JBHTFQ010000015.1"/>
</dbReference>
<organism evidence="9 10">
    <name type="scientific">Plastorhodobacter daqingensis</name>
    <dbReference type="NCBI Taxonomy" id="1387281"/>
    <lineage>
        <taxon>Bacteria</taxon>
        <taxon>Pseudomonadati</taxon>
        <taxon>Pseudomonadota</taxon>
        <taxon>Alphaproteobacteria</taxon>
        <taxon>Rhodobacterales</taxon>
        <taxon>Paracoccaceae</taxon>
        <taxon>Plastorhodobacter</taxon>
    </lineage>
</organism>
<dbReference type="Proteomes" id="UP001596516">
    <property type="component" value="Unassembled WGS sequence"/>
</dbReference>
<dbReference type="PANTHER" id="PTHR30026:SF22">
    <property type="entry name" value="OUTER MEMBRANE EFFLUX PROTEIN"/>
    <property type="match status" value="1"/>
</dbReference>
<feature type="coiled-coil region" evidence="8">
    <location>
        <begin position="363"/>
        <end position="394"/>
    </location>
</feature>
<protein>
    <submittedName>
        <fullName evidence="9">TolC family protein</fullName>
    </submittedName>
</protein>
<dbReference type="EMBL" id="JBHTFQ010000015">
    <property type="protein sequence ID" value="MFC7706207.1"/>
    <property type="molecule type" value="Genomic_DNA"/>
</dbReference>
<evidence type="ECO:0000256" key="6">
    <source>
        <dbReference type="ARBA" id="ARBA00023136"/>
    </source>
</evidence>
<dbReference type="PANTHER" id="PTHR30026">
    <property type="entry name" value="OUTER MEMBRANE PROTEIN TOLC"/>
    <property type="match status" value="1"/>
</dbReference>
<dbReference type="InterPro" id="IPR003423">
    <property type="entry name" value="OMP_efflux"/>
</dbReference>
<dbReference type="SUPFAM" id="SSF56954">
    <property type="entry name" value="Outer membrane efflux proteins (OEP)"/>
    <property type="match status" value="1"/>
</dbReference>
<keyword evidence="10" id="KW-1185">Reference proteome</keyword>
<name>A0ABW2USM6_9RHOB</name>
<proteinExistence type="inferred from homology"/>
<keyword evidence="8" id="KW-0175">Coiled coil</keyword>
<accession>A0ABW2USM6</accession>
<evidence type="ECO:0000256" key="5">
    <source>
        <dbReference type="ARBA" id="ARBA00022692"/>
    </source>
</evidence>
<comment type="similarity">
    <text evidence="2">Belongs to the outer membrane factor (OMF) (TC 1.B.17) family.</text>
</comment>
<evidence type="ECO:0000256" key="3">
    <source>
        <dbReference type="ARBA" id="ARBA00022448"/>
    </source>
</evidence>
<dbReference type="InterPro" id="IPR051906">
    <property type="entry name" value="TolC-like"/>
</dbReference>
<evidence type="ECO:0000256" key="8">
    <source>
        <dbReference type="SAM" id="Coils"/>
    </source>
</evidence>
<evidence type="ECO:0000256" key="4">
    <source>
        <dbReference type="ARBA" id="ARBA00022452"/>
    </source>
</evidence>
<keyword evidence="6" id="KW-0472">Membrane</keyword>
<evidence type="ECO:0000256" key="2">
    <source>
        <dbReference type="ARBA" id="ARBA00007613"/>
    </source>
</evidence>
<gene>
    <name evidence="9" type="ORF">ACFQXB_18700</name>
</gene>
<sequence>MSRSLSMTNRRAACQTSRAPRIDTIQGPISVTYSKILLLSTALVALASCSEQPLDMEDMSERLRMELAPLPVPVEGGAVSLEGAFGAAVARAVTGHEGYRAALALEREAMSRIGVAQSARRPQLAASGTVGGIRETGSDGSTDVGVAGGVNLSQLVYDGGESVAAVNRSTAEALGARAERAARGNELALEAARAWIDVWQYDQRLDLLRARSSEMDTLVTQIERMASTGMLDRAALDSARRQIIDITLEESRLQTDRAEARVRFNRFFGRDPGTLERPEELIPLAVARAQAQRAQQAPTLEARAAAVIAARNAVAEAQSAFRPRARLQASARAPMSQNDSTDLILGIGVEYSFSDGGRRQRLLEASESRAEALQEELRDAQSTLEAELQAALSRLAGIERAMPLVAEQIRLSASEGQTARSQIATGQSTLRQLVEAEIEQEVLQASTSGF</sequence>
<evidence type="ECO:0000256" key="7">
    <source>
        <dbReference type="ARBA" id="ARBA00023237"/>
    </source>
</evidence>
<keyword evidence="3" id="KW-0813">Transport</keyword>
<keyword evidence="5" id="KW-0812">Transmembrane</keyword>
<comment type="caution">
    <text evidence="9">The sequence shown here is derived from an EMBL/GenBank/DDBJ whole genome shotgun (WGS) entry which is preliminary data.</text>
</comment>
<keyword evidence="7" id="KW-0998">Cell outer membrane</keyword>
<dbReference type="Gene3D" id="1.20.1600.10">
    <property type="entry name" value="Outer membrane efflux proteins (OEP)"/>
    <property type="match status" value="1"/>
</dbReference>
<keyword evidence="4" id="KW-1134">Transmembrane beta strand</keyword>
<evidence type="ECO:0000313" key="10">
    <source>
        <dbReference type="Proteomes" id="UP001596516"/>
    </source>
</evidence>